<keyword evidence="1" id="KW-0812">Transmembrane</keyword>
<proteinExistence type="predicted"/>
<gene>
    <name evidence="2" type="ORF">ACFOUT_01685</name>
</gene>
<name>A0ABV8JN40_9FLAO</name>
<feature type="transmembrane region" description="Helical" evidence="1">
    <location>
        <begin position="12"/>
        <end position="32"/>
    </location>
</feature>
<reference evidence="3" key="1">
    <citation type="journal article" date="2019" name="Int. J. Syst. Evol. Microbiol.">
        <title>The Global Catalogue of Microorganisms (GCM) 10K type strain sequencing project: providing services to taxonomists for standard genome sequencing and annotation.</title>
        <authorList>
            <consortium name="The Broad Institute Genomics Platform"/>
            <consortium name="The Broad Institute Genome Sequencing Center for Infectious Disease"/>
            <person name="Wu L."/>
            <person name="Ma J."/>
        </authorList>
    </citation>
    <scope>NUCLEOTIDE SEQUENCE [LARGE SCALE GENOMIC DNA]</scope>
    <source>
        <strain evidence="3">CECT 7477</strain>
    </source>
</reference>
<organism evidence="2 3">
    <name type="scientific">Euzebyella saccharophila</name>
    <dbReference type="NCBI Taxonomy" id="679664"/>
    <lineage>
        <taxon>Bacteria</taxon>
        <taxon>Pseudomonadati</taxon>
        <taxon>Bacteroidota</taxon>
        <taxon>Flavobacteriia</taxon>
        <taxon>Flavobacteriales</taxon>
        <taxon>Flavobacteriaceae</taxon>
        <taxon>Euzebyella</taxon>
    </lineage>
</organism>
<dbReference type="EMBL" id="JBHSAW010000001">
    <property type="protein sequence ID" value="MFC4094565.1"/>
    <property type="molecule type" value="Genomic_DNA"/>
</dbReference>
<protein>
    <submittedName>
        <fullName evidence="2">Uncharacterized protein</fullName>
    </submittedName>
</protein>
<keyword evidence="3" id="KW-1185">Reference proteome</keyword>
<sequence>MENFNKSITVTILIVLLIFFLLWAAMVNWYPIPSTASEFGDSFGGLNTLFSALAFAFLIVTVVMQKNELQLQRQEISNTREELKKSALAQDSSQKALNIQVRIMAKQAMLASYQSLYQAYLPTSTSMKADSRTKKNALANCKKYIALIEQTVTELEKEQELFADPLLFEKIKALYNEEEEEGNKGNYAVR</sequence>
<evidence type="ECO:0000256" key="1">
    <source>
        <dbReference type="SAM" id="Phobius"/>
    </source>
</evidence>
<feature type="transmembrane region" description="Helical" evidence="1">
    <location>
        <begin position="44"/>
        <end position="64"/>
    </location>
</feature>
<keyword evidence="1" id="KW-1133">Transmembrane helix</keyword>
<evidence type="ECO:0000313" key="2">
    <source>
        <dbReference type="EMBL" id="MFC4094565.1"/>
    </source>
</evidence>
<dbReference type="Proteomes" id="UP001595814">
    <property type="component" value="Unassembled WGS sequence"/>
</dbReference>
<accession>A0ABV8JN40</accession>
<dbReference type="RefSeq" id="WP_192462791.1">
    <property type="nucleotide sequence ID" value="NZ_JACYFJ010000004.1"/>
</dbReference>
<evidence type="ECO:0000313" key="3">
    <source>
        <dbReference type="Proteomes" id="UP001595814"/>
    </source>
</evidence>
<comment type="caution">
    <text evidence="2">The sequence shown here is derived from an EMBL/GenBank/DDBJ whole genome shotgun (WGS) entry which is preliminary data.</text>
</comment>
<keyword evidence="1" id="KW-0472">Membrane</keyword>